<feature type="transmembrane region" description="Helical" evidence="1">
    <location>
        <begin position="229"/>
        <end position="246"/>
    </location>
</feature>
<dbReference type="Proteomes" id="UP001231362">
    <property type="component" value="Unassembled WGS sequence"/>
</dbReference>
<evidence type="ECO:0008006" key="4">
    <source>
        <dbReference type="Google" id="ProtNLM"/>
    </source>
</evidence>
<proteinExistence type="predicted"/>
<accession>A0ABT9V5Z0</accession>
<evidence type="ECO:0000313" key="2">
    <source>
        <dbReference type="EMBL" id="MDQ0156369.1"/>
    </source>
</evidence>
<feature type="transmembrane region" description="Helical" evidence="1">
    <location>
        <begin position="201"/>
        <end position="223"/>
    </location>
</feature>
<dbReference type="RefSeq" id="WP_307150885.1">
    <property type="nucleotide sequence ID" value="NZ_JAUSTU010000012.1"/>
</dbReference>
<protein>
    <recommendedName>
        <fullName evidence="4">DUF1189 domain-containing protein</fullName>
    </recommendedName>
</protein>
<reference evidence="2 3" key="1">
    <citation type="submission" date="2023-07" db="EMBL/GenBank/DDBJ databases">
        <title>Genomic Encyclopedia of Type Strains, Phase IV (KMG-IV): sequencing the most valuable type-strain genomes for metagenomic binning, comparative biology and taxonomic classification.</title>
        <authorList>
            <person name="Goeker M."/>
        </authorList>
    </citation>
    <scope>NUCLEOTIDE SEQUENCE [LARGE SCALE GENOMIC DNA]</scope>
    <source>
        <strain evidence="2 3">DSM 23948</strain>
    </source>
</reference>
<keyword evidence="1" id="KW-0472">Membrane</keyword>
<evidence type="ECO:0000256" key="1">
    <source>
        <dbReference type="SAM" id="Phobius"/>
    </source>
</evidence>
<keyword evidence="1" id="KW-1133">Transmembrane helix</keyword>
<sequence length="257" mass="28853">MNIFKQLILSLYSPASIATWRRQGIGKTILFVFLLTLISILPTSIQLSKGIMDGVHTTQEVIDKEAPNFSIKNGELHTDMSAPLTIDKGMFTLILDSTGEVGVKDLDKTNTTIALLKDEMAFTAGGTVEQFSYSMLELDVQKEDIVHFLDSLDSLLVVILPIFIIVIYLFSSAFKFIGISILALIGTLFNRNGKEALEYRFLWRIAAYSITLPTIFFMIMDIFKTPVPFGFMLYWFVSILVMALALKEIPQAKETLD</sequence>
<organism evidence="2 3">
    <name type="scientific">Anoxybacillus andreesenii</name>
    <dbReference type="NCBI Taxonomy" id="1325932"/>
    <lineage>
        <taxon>Bacteria</taxon>
        <taxon>Bacillati</taxon>
        <taxon>Bacillota</taxon>
        <taxon>Bacilli</taxon>
        <taxon>Bacillales</taxon>
        <taxon>Anoxybacillaceae</taxon>
        <taxon>Anoxybacillus</taxon>
    </lineage>
</organism>
<dbReference type="EMBL" id="JAUSTU010000012">
    <property type="protein sequence ID" value="MDQ0156369.1"/>
    <property type="molecule type" value="Genomic_DNA"/>
</dbReference>
<name>A0ABT9V5Z0_9BACL</name>
<gene>
    <name evidence="2" type="ORF">J2S07_002689</name>
</gene>
<dbReference type="InterPro" id="IPR009574">
    <property type="entry name" value="DUF1189"/>
</dbReference>
<feature type="transmembrane region" description="Helical" evidence="1">
    <location>
        <begin position="29"/>
        <end position="47"/>
    </location>
</feature>
<feature type="transmembrane region" description="Helical" evidence="1">
    <location>
        <begin position="156"/>
        <end position="189"/>
    </location>
</feature>
<comment type="caution">
    <text evidence="2">The sequence shown here is derived from an EMBL/GenBank/DDBJ whole genome shotgun (WGS) entry which is preliminary data.</text>
</comment>
<evidence type="ECO:0000313" key="3">
    <source>
        <dbReference type="Proteomes" id="UP001231362"/>
    </source>
</evidence>
<dbReference type="Pfam" id="PF06691">
    <property type="entry name" value="DUF1189"/>
    <property type="match status" value="1"/>
</dbReference>
<keyword evidence="3" id="KW-1185">Reference proteome</keyword>
<keyword evidence="1" id="KW-0812">Transmembrane</keyword>